<dbReference type="OrthoDB" id="26525at2759"/>
<feature type="transmembrane region" description="Helical" evidence="8">
    <location>
        <begin position="1358"/>
        <end position="1379"/>
    </location>
</feature>
<accession>A0A0L0D9M0</accession>
<organism evidence="10 11">
    <name type="scientific">Thecamonas trahens ATCC 50062</name>
    <dbReference type="NCBI Taxonomy" id="461836"/>
    <lineage>
        <taxon>Eukaryota</taxon>
        <taxon>Apusozoa</taxon>
        <taxon>Apusomonadida</taxon>
        <taxon>Apusomonadidae</taxon>
        <taxon>Thecamonas</taxon>
    </lineage>
</organism>
<dbReference type="InterPro" id="IPR002859">
    <property type="entry name" value="PKD/REJ-like"/>
</dbReference>
<evidence type="ECO:0000259" key="9">
    <source>
        <dbReference type="PROSITE" id="PS50222"/>
    </source>
</evidence>
<feature type="transmembrane region" description="Helical" evidence="8">
    <location>
        <begin position="1693"/>
        <end position="1716"/>
    </location>
</feature>
<dbReference type="CDD" id="cd00051">
    <property type="entry name" value="EFh"/>
    <property type="match status" value="1"/>
</dbReference>
<dbReference type="OMA" id="RIVTIVW"/>
<dbReference type="PANTHER" id="PTHR46730:SF1">
    <property type="entry name" value="PLAT DOMAIN-CONTAINING PROTEIN"/>
    <property type="match status" value="1"/>
</dbReference>
<dbReference type="EMBL" id="GL349434">
    <property type="protein sequence ID" value="KNC48766.1"/>
    <property type="molecule type" value="Genomic_DNA"/>
</dbReference>
<protein>
    <recommendedName>
        <fullName evidence="9">EF-hand domain-containing protein</fullName>
    </recommendedName>
</protein>
<dbReference type="GeneID" id="25560346"/>
<evidence type="ECO:0000256" key="6">
    <source>
        <dbReference type="ARBA" id="ARBA00023136"/>
    </source>
</evidence>
<reference evidence="10 11" key="1">
    <citation type="submission" date="2010-05" db="EMBL/GenBank/DDBJ databases">
        <title>The Genome Sequence of Thecamonas trahens ATCC 50062.</title>
        <authorList>
            <consortium name="The Broad Institute Genome Sequencing Platform"/>
            <person name="Russ C."/>
            <person name="Cuomo C."/>
            <person name="Shea T."/>
            <person name="Young S.K."/>
            <person name="Zeng Q."/>
            <person name="Koehrsen M."/>
            <person name="Haas B."/>
            <person name="Borodovsky M."/>
            <person name="Guigo R."/>
            <person name="Alvarado L."/>
            <person name="Berlin A."/>
            <person name="Bochicchio J."/>
            <person name="Borenstein D."/>
            <person name="Chapman S."/>
            <person name="Chen Z."/>
            <person name="Freedman E."/>
            <person name="Gellesch M."/>
            <person name="Goldberg J."/>
            <person name="Griggs A."/>
            <person name="Gujja S."/>
            <person name="Heilman E."/>
            <person name="Heiman D."/>
            <person name="Hepburn T."/>
            <person name="Howarth C."/>
            <person name="Jen D."/>
            <person name="Larson L."/>
            <person name="Mehta T."/>
            <person name="Park D."/>
            <person name="Pearson M."/>
            <person name="Roberts A."/>
            <person name="Saif S."/>
            <person name="Shenoy N."/>
            <person name="Sisk P."/>
            <person name="Stolte C."/>
            <person name="Sykes S."/>
            <person name="Thomson T."/>
            <person name="Walk T."/>
            <person name="White J."/>
            <person name="Yandava C."/>
            <person name="Burger G."/>
            <person name="Gray M.W."/>
            <person name="Holland P.W.H."/>
            <person name="King N."/>
            <person name="Lang F.B.F."/>
            <person name="Roger A.J."/>
            <person name="Ruiz-Trillo I."/>
            <person name="Lander E."/>
            <person name="Nusbaum C."/>
        </authorList>
    </citation>
    <scope>NUCLEOTIDE SEQUENCE [LARGE SCALE GENOMIC DNA]</scope>
    <source>
        <strain evidence="10 11">ATCC 50062</strain>
    </source>
</reference>
<dbReference type="SMART" id="SM00054">
    <property type="entry name" value="EFh"/>
    <property type="match status" value="2"/>
</dbReference>
<feature type="transmembrane region" description="Helical" evidence="8">
    <location>
        <begin position="1399"/>
        <end position="1418"/>
    </location>
</feature>
<dbReference type="InterPro" id="IPR011992">
    <property type="entry name" value="EF-hand-dom_pair"/>
</dbReference>
<dbReference type="PROSITE" id="PS00018">
    <property type="entry name" value="EF_HAND_1"/>
    <property type="match status" value="2"/>
</dbReference>
<feature type="domain" description="EF-hand" evidence="9">
    <location>
        <begin position="1615"/>
        <end position="1641"/>
    </location>
</feature>
<keyword evidence="4" id="KW-0106">Calcium</keyword>
<dbReference type="Proteomes" id="UP000054408">
    <property type="component" value="Unassembled WGS sequence"/>
</dbReference>
<dbReference type="RefSeq" id="XP_013762817.1">
    <property type="nucleotide sequence ID" value="XM_013907363.1"/>
</dbReference>
<dbReference type="InterPro" id="IPR018247">
    <property type="entry name" value="EF_Hand_1_Ca_BS"/>
</dbReference>
<dbReference type="GO" id="GO:0005509">
    <property type="term" value="F:calcium ion binding"/>
    <property type="evidence" value="ECO:0007669"/>
    <property type="project" value="InterPro"/>
</dbReference>
<sequence length="1772" mass="185973">MYLFSCSFNFTSCYAVQIEPFAQAAKRPAVVADPANNRVFVASPAQYNSNHLHVHRCINGGQSCDLTVDVSTLASQGINSGLAPSIAYDSVTSTVYIAVQNNFAVTNRAFVFKCNDDLSACSIHNASGGAVDESGIEPSIAIDEVGRLVYVATTDTRSAESKARVVVCDMNISSCTGYDISPTNNAVSNVNIALNAADLVFYVSYINEGASGFLWLSRCSTVDFSCTDELVEANSGTAYANVDVDTTVSPPKVYTSFADSFTTPVVAISACPVTWDRPTNLAGASLASPDIVCSSLFSNAAILGSSAACTWATPSKLTVVLGASPTAVPGNMLLFAAPVLDAATRAATGVVLQAAPNSAQPVANLIAPPTVDSCGTIAIDATTSSGIRTQTTFRLVSPVDLVVSAALDAAFPASRISIDVGGWPTATPYVFEVNVTDWLGVSSSAQTTVVKDPGTPLIALSAKSLAITSRTPLAVDVSVAFAACPSDATTPVAISWSTLSGPVDPFATGVADPARNVLLLPPGSLPPGSTHVFKVNVSTTALAVAKSSVDTVSVSVRFSQLVAHIKGGAARTILSNANLDLDGSASYDPDAVAGGLTYTWSCSAGGSACVSAPSSVDWSSPLLSIPVALLTAPLGSDMTITLRVAQGARSATTTAVVTRANLPFVSTRAVWRDDDLVPNVNEVIIFLSEVLPELADDTLEFLWDESASRIDLHPDNDTLATTTATMRNFGIRANRMRTEIDYDFRLYVRVIRESGTFARASPGTRITSRSVDAAWRAAYPHATFRGSATVVGTRAISPYFFIASQRVLLNAVPAGGTFTTNVSSDATAATLVTFTFAGWTDADDDTVLYAIQQELPSGDRVDLVPSSIGTSHSVYLQAGLAADDFRVSVIGIVSDDRFGAAPPVRLTLRVRPFPVASGSPGAAAASLIDGILADAIALGNTHQARQLISSISAVLNGPPPTPGATVDPVAQTSRLRLFNVLSSVSRVTNSTVGELAQTASLLSLVLGTPAEVSPALTIRATAMVQQLVAGLVGKRVSEAQASSVSTALAAIIRADGAAGSSSDGSATATAFALLSDVTDALMADAVDGMAPLVASNSMFRLEVQQFAVANIAASKPTRDPQAAVTVVEACSACLAFSSNPYAFNGGRRVGDPNGTVAFDALSAAVISLDYATTPASALSLGAALPAVQGKLAVDRAPDPIRIVIPLSGAELGADACVFWSDALGGWNTTGCQVGTVVRGSHAECVCNHLTTFAVNTLDASDFARLGSVEDQPEALIVVVILWAAFLIALPFLYMYDIRDRELLLVDRTGKLSAFLRAKRAKIRGKKHLLWHTLKESMVHKHLWLSLALKLEDDPFTRVFRAAVLLTTLTAGMAVAAAFYRDQDDDSVSGTRGRITELVVSVIIGPVLFGPLTLAAILMRKSSAGTVYGLLPRERHWLWMNPSASPADAIGRGGDHHSFDNVSLMPDRFTESLSLSESRASSSSSVSEQEEGSFSSSSASTSTSASSSSSSLSARDVHDALADALLMTTEAVRKNRYDFSSSIGSDRGIPVASGVARKRLAGSSFSSESDDGATKLAQRKGPRRCGCLCRKAYKPTVDEMIAALPRNVLNLAASDFARMDLDGNGSLDRSEVAVIMSHRGWIVEPKELENIFKVIDTDASGAIEFEEFLSVVALRHYKLAAEEEAMRHGKLAGWFGWLVFVILVVVSAGCSLLVIVYGLKFSRPVVHSWLRTFFYTLVADILFFEPLKVIGGVLMASVAFLSDTNLAELTNLF</sequence>
<dbReference type="Pfam" id="PF13499">
    <property type="entry name" value="EF-hand_7"/>
    <property type="match status" value="1"/>
</dbReference>
<keyword evidence="6 8" id="KW-0472">Membrane</keyword>
<feature type="transmembrane region" description="Helical" evidence="8">
    <location>
        <begin position="1736"/>
        <end position="1760"/>
    </location>
</feature>
<dbReference type="Gene3D" id="2.60.220.50">
    <property type="match status" value="1"/>
</dbReference>
<feature type="domain" description="EF-hand" evidence="9">
    <location>
        <begin position="1642"/>
        <end position="1677"/>
    </location>
</feature>
<dbReference type="SMART" id="SM00303">
    <property type="entry name" value="GPS"/>
    <property type="match status" value="1"/>
</dbReference>
<comment type="subcellular location">
    <subcellularLocation>
        <location evidence="1">Membrane</location>
    </subcellularLocation>
</comment>
<keyword evidence="11" id="KW-1185">Reference proteome</keyword>
<dbReference type="GO" id="GO:0005261">
    <property type="term" value="F:monoatomic cation channel activity"/>
    <property type="evidence" value="ECO:0007669"/>
    <property type="project" value="TreeGrafter"/>
</dbReference>
<keyword evidence="5 8" id="KW-1133">Transmembrane helix</keyword>
<dbReference type="InterPro" id="IPR002048">
    <property type="entry name" value="EF_hand_dom"/>
</dbReference>
<evidence type="ECO:0000256" key="7">
    <source>
        <dbReference type="SAM" id="MobiDB-lite"/>
    </source>
</evidence>
<dbReference type="SUPFAM" id="SSF47473">
    <property type="entry name" value="EF-hand"/>
    <property type="match status" value="1"/>
</dbReference>
<dbReference type="InterPro" id="IPR046338">
    <property type="entry name" value="GAIN_dom_sf"/>
</dbReference>
<dbReference type="Pfam" id="PF02010">
    <property type="entry name" value="REJ"/>
    <property type="match status" value="2"/>
</dbReference>
<keyword evidence="3" id="KW-0677">Repeat</keyword>
<dbReference type="PANTHER" id="PTHR46730">
    <property type="entry name" value="POLYCYSTIN-1"/>
    <property type="match status" value="1"/>
</dbReference>
<evidence type="ECO:0000313" key="10">
    <source>
        <dbReference type="EMBL" id="KNC48766.1"/>
    </source>
</evidence>
<name>A0A0L0D9M0_THETB</name>
<evidence type="ECO:0000256" key="5">
    <source>
        <dbReference type="ARBA" id="ARBA00022989"/>
    </source>
</evidence>
<dbReference type="Gene3D" id="1.10.238.10">
    <property type="entry name" value="EF-hand"/>
    <property type="match status" value="1"/>
</dbReference>
<dbReference type="Pfam" id="PF01825">
    <property type="entry name" value="GPS"/>
    <property type="match status" value="1"/>
</dbReference>
<dbReference type="Gene3D" id="2.60.40.10">
    <property type="entry name" value="Immunoglobulins"/>
    <property type="match status" value="1"/>
</dbReference>
<dbReference type="GO" id="GO:0006816">
    <property type="term" value="P:calcium ion transport"/>
    <property type="evidence" value="ECO:0007669"/>
    <property type="project" value="TreeGrafter"/>
</dbReference>
<dbReference type="GO" id="GO:0005886">
    <property type="term" value="C:plasma membrane"/>
    <property type="evidence" value="ECO:0007669"/>
    <property type="project" value="TreeGrafter"/>
</dbReference>
<keyword evidence="2 8" id="KW-0812">Transmembrane</keyword>
<evidence type="ECO:0000313" key="11">
    <source>
        <dbReference type="Proteomes" id="UP000054408"/>
    </source>
</evidence>
<evidence type="ECO:0000256" key="1">
    <source>
        <dbReference type="ARBA" id="ARBA00004370"/>
    </source>
</evidence>
<gene>
    <name evidence="10" type="ORF">AMSG_00543</name>
</gene>
<dbReference type="PROSITE" id="PS50222">
    <property type="entry name" value="EF_HAND_2"/>
    <property type="match status" value="2"/>
</dbReference>
<evidence type="ECO:0000256" key="4">
    <source>
        <dbReference type="ARBA" id="ARBA00022837"/>
    </source>
</evidence>
<feature type="transmembrane region" description="Helical" evidence="8">
    <location>
        <begin position="1274"/>
        <end position="1295"/>
    </location>
</feature>
<dbReference type="InterPro" id="IPR000203">
    <property type="entry name" value="GPS"/>
</dbReference>
<feature type="region of interest" description="Disordered" evidence="7">
    <location>
        <begin position="1478"/>
        <end position="1511"/>
    </location>
</feature>
<evidence type="ECO:0000256" key="3">
    <source>
        <dbReference type="ARBA" id="ARBA00022737"/>
    </source>
</evidence>
<dbReference type="InterPro" id="IPR013783">
    <property type="entry name" value="Ig-like_fold"/>
</dbReference>
<evidence type="ECO:0000256" key="2">
    <source>
        <dbReference type="ARBA" id="ARBA00022692"/>
    </source>
</evidence>
<evidence type="ECO:0000256" key="8">
    <source>
        <dbReference type="SAM" id="Phobius"/>
    </source>
</evidence>
<proteinExistence type="predicted"/>